<evidence type="ECO:0000256" key="1">
    <source>
        <dbReference type="SAM" id="MobiDB-lite"/>
    </source>
</evidence>
<dbReference type="EMBL" id="JGZT01000008">
    <property type="protein sequence ID" value="KFJ01523.1"/>
    <property type="molecule type" value="Genomic_DNA"/>
</dbReference>
<gene>
    <name evidence="2" type="ORF">THER5_1940</name>
</gene>
<proteinExistence type="predicted"/>
<dbReference type="AlphaFoldDB" id="A0A087E172"/>
<comment type="caution">
    <text evidence="2">The sequence shown here is derived from an EMBL/GenBank/DDBJ whole genome shotgun (WGS) entry which is preliminary data.</text>
</comment>
<feature type="compositionally biased region" description="Polar residues" evidence="1">
    <location>
        <begin position="8"/>
        <end position="27"/>
    </location>
</feature>
<sequence length="78" mass="8936">MRTVRSACPTNRPQTSYALSHPSVNSLGNHTKQLRLQRPQPRHAICRNNNRRPVGDAWSEMVRLSSWSARPVRMTRAS</sequence>
<reference evidence="2 3" key="1">
    <citation type="submission" date="2014-03" db="EMBL/GenBank/DDBJ databases">
        <title>Genomics of Bifidobacteria.</title>
        <authorList>
            <person name="Ventura M."/>
            <person name="Milani C."/>
            <person name="Lugli G.A."/>
        </authorList>
    </citation>
    <scope>NUCLEOTIDE SEQUENCE [LARGE SCALE GENOMIC DNA]</scope>
    <source>
        <strain evidence="2 3">LMG 21395</strain>
    </source>
</reference>
<name>A0A087E172_9BIFI</name>
<feature type="region of interest" description="Disordered" evidence="1">
    <location>
        <begin position="1"/>
        <end position="27"/>
    </location>
</feature>
<accession>A0A087E172</accession>
<dbReference type="Proteomes" id="UP000029003">
    <property type="component" value="Unassembled WGS sequence"/>
</dbReference>
<organism evidence="2 3">
    <name type="scientific">Bifidobacterium thermacidophilum subsp. thermacidophilum</name>
    <dbReference type="NCBI Taxonomy" id="79262"/>
    <lineage>
        <taxon>Bacteria</taxon>
        <taxon>Bacillati</taxon>
        <taxon>Actinomycetota</taxon>
        <taxon>Actinomycetes</taxon>
        <taxon>Bifidobacteriales</taxon>
        <taxon>Bifidobacteriaceae</taxon>
        <taxon>Bifidobacterium</taxon>
    </lineage>
</organism>
<evidence type="ECO:0000313" key="3">
    <source>
        <dbReference type="Proteomes" id="UP000029003"/>
    </source>
</evidence>
<evidence type="ECO:0000313" key="2">
    <source>
        <dbReference type="EMBL" id="KFJ01523.1"/>
    </source>
</evidence>
<protein>
    <submittedName>
        <fullName evidence="2">Uncharacterized protein</fullName>
    </submittedName>
</protein>